<organism evidence="2 3">
    <name type="scientific">Streptomyces fildesensis</name>
    <dbReference type="NCBI Taxonomy" id="375757"/>
    <lineage>
        <taxon>Bacteria</taxon>
        <taxon>Bacillati</taxon>
        <taxon>Actinomycetota</taxon>
        <taxon>Actinomycetes</taxon>
        <taxon>Kitasatosporales</taxon>
        <taxon>Streptomycetaceae</taxon>
        <taxon>Streptomyces</taxon>
    </lineage>
</organism>
<evidence type="ECO:0000256" key="1">
    <source>
        <dbReference type="SAM" id="SignalP"/>
    </source>
</evidence>
<dbReference type="PROSITE" id="PS51257">
    <property type="entry name" value="PROKAR_LIPOPROTEIN"/>
    <property type="match status" value="1"/>
</dbReference>
<evidence type="ECO:0008006" key="4">
    <source>
        <dbReference type="Google" id="ProtNLM"/>
    </source>
</evidence>
<evidence type="ECO:0000313" key="2">
    <source>
        <dbReference type="EMBL" id="MFI9104494.1"/>
    </source>
</evidence>
<sequence length="129" mass="12732">MATRRRITVAALAAAAALTLPAAAGCSAIDKALDCAHVAAAVAGDVQNLQNAVGNAGNSPQDAVNALDQISRDLKDVGNKTGNADVSKAVNDLNTAVKNARTAANNGTTPDVTPVADAAGELTKVCTPG</sequence>
<evidence type="ECO:0000313" key="3">
    <source>
        <dbReference type="Proteomes" id="UP001614394"/>
    </source>
</evidence>
<protein>
    <recommendedName>
        <fullName evidence="4">Secreted protein</fullName>
    </recommendedName>
</protein>
<proteinExistence type="predicted"/>
<accession>A0ABW8CDG6</accession>
<keyword evidence="1" id="KW-0732">Signal</keyword>
<dbReference type="EMBL" id="JBITYG010000009">
    <property type="protein sequence ID" value="MFI9104494.1"/>
    <property type="molecule type" value="Genomic_DNA"/>
</dbReference>
<dbReference type="RefSeq" id="WP_250976060.1">
    <property type="nucleotide sequence ID" value="NZ_JBITYG010000009.1"/>
</dbReference>
<dbReference type="Proteomes" id="UP001614394">
    <property type="component" value="Unassembled WGS sequence"/>
</dbReference>
<keyword evidence="3" id="KW-1185">Reference proteome</keyword>
<name>A0ABW8CDG6_9ACTN</name>
<feature type="chain" id="PRO_5046283927" description="Secreted protein" evidence="1">
    <location>
        <begin position="25"/>
        <end position="129"/>
    </location>
</feature>
<feature type="signal peptide" evidence="1">
    <location>
        <begin position="1"/>
        <end position="24"/>
    </location>
</feature>
<gene>
    <name evidence="2" type="ORF">ACIGXA_28675</name>
</gene>
<reference evidence="2 3" key="1">
    <citation type="submission" date="2024-10" db="EMBL/GenBank/DDBJ databases">
        <title>The Natural Products Discovery Center: Release of the First 8490 Sequenced Strains for Exploring Actinobacteria Biosynthetic Diversity.</title>
        <authorList>
            <person name="Kalkreuter E."/>
            <person name="Kautsar S.A."/>
            <person name="Yang D."/>
            <person name="Bader C.D."/>
            <person name="Teijaro C.N."/>
            <person name="Fluegel L."/>
            <person name="Davis C.M."/>
            <person name="Simpson J.R."/>
            <person name="Lauterbach L."/>
            <person name="Steele A.D."/>
            <person name="Gui C."/>
            <person name="Meng S."/>
            <person name="Li G."/>
            <person name="Viehrig K."/>
            <person name="Ye F."/>
            <person name="Su P."/>
            <person name="Kiefer A.F."/>
            <person name="Nichols A."/>
            <person name="Cepeda A.J."/>
            <person name="Yan W."/>
            <person name="Fan B."/>
            <person name="Jiang Y."/>
            <person name="Adhikari A."/>
            <person name="Zheng C.-J."/>
            <person name="Schuster L."/>
            <person name="Cowan T.M."/>
            <person name="Smanski M.J."/>
            <person name="Chevrette M.G."/>
            <person name="De Carvalho L.P.S."/>
            <person name="Shen B."/>
        </authorList>
    </citation>
    <scope>NUCLEOTIDE SEQUENCE [LARGE SCALE GENOMIC DNA]</scope>
    <source>
        <strain evidence="2 3">NPDC053399</strain>
    </source>
</reference>
<comment type="caution">
    <text evidence="2">The sequence shown here is derived from an EMBL/GenBank/DDBJ whole genome shotgun (WGS) entry which is preliminary data.</text>
</comment>